<proteinExistence type="predicted"/>
<evidence type="ECO:0000313" key="2">
    <source>
        <dbReference type="EMBL" id="GMG87705.1"/>
    </source>
</evidence>
<dbReference type="PANTHER" id="PTHR39966:SF1">
    <property type="entry name" value="HEMERYTHRIN-LIKE DOMAIN-CONTAINING PROTEIN"/>
    <property type="match status" value="1"/>
</dbReference>
<dbReference type="EMBL" id="BSYJ01000004">
    <property type="protein sequence ID" value="GMG87705.1"/>
    <property type="molecule type" value="Genomic_DNA"/>
</dbReference>
<evidence type="ECO:0000259" key="1">
    <source>
        <dbReference type="Pfam" id="PF01814"/>
    </source>
</evidence>
<evidence type="ECO:0000313" key="3">
    <source>
        <dbReference type="Proteomes" id="UP001224392"/>
    </source>
</evidence>
<keyword evidence="3" id="KW-1185">Reference proteome</keyword>
<dbReference type="InterPro" id="IPR012312">
    <property type="entry name" value="Hemerythrin-like"/>
</dbReference>
<organism evidence="2 3">
    <name type="scientific">Biformimicrobium ophioploci</name>
    <dbReference type="NCBI Taxonomy" id="3036711"/>
    <lineage>
        <taxon>Bacteria</taxon>
        <taxon>Pseudomonadati</taxon>
        <taxon>Pseudomonadota</taxon>
        <taxon>Gammaproteobacteria</taxon>
        <taxon>Cellvibrionales</taxon>
        <taxon>Microbulbiferaceae</taxon>
        <taxon>Biformimicrobium</taxon>
    </lineage>
</organism>
<feature type="domain" description="Hemerythrin-like" evidence="1">
    <location>
        <begin position="4"/>
        <end position="139"/>
    </location>
</feature>
<dbReference type="Proteomes" id="UP001224392">
    <property type="component" value="Unassembled WGS sequence"/>
</dbReference>
<dbReference type="PANTHER" id="PTHR39966">
    <property type="entry name" value="BLL2471 PROTEIN-RELATED"/>
    <property type="match status" value="1"/>
</dbReference>
<name>A0ABQ6M041_9GAMM</name>
<dbReference type="Pfam" id="PF01814">
    <property type="entry name" value="Hemerythrin"/>
    <property type="match status" value="1"/>
</dbReference>
<comment type="caution">
    <text evidence="2">The sequence shown here is derived from an EMBL/GenBank/DDBJ whole genome shotgun (WGS) entry which is preliminary data.</text>
</comment>
<protein>
    <submittedName>
        <fullName evidence="2">Hemerythrin domain-containing protein</fullName>
    </submittedName>
</protein>
<reference evidence="2 3" key="1">
    <citation type="submission" date="2023-04" db="EMBL/GenBank/DDBJ databases">
        <title>Marinobulbifer ophiurae gen. nov., sp. Nov., isolate from tissue of brittle star Ophioplocus japonicus.</title>
        <authorList>
            <person name="Kawano K."/>
            <person name="Sawayama S."/>
            <person name="Nakagawa S."/>
        </authorList>
    </citation>
    <scope>NUCLEOTIDE SEQUENCE [LARGE SCALE GENOMIC DNA]</scope>
    <source>
        <strain evidence="2 3">NKW57</strain>
    </source>
</reference>
<gene>
    <name evidence="2" type="ORF">MNKW57_20260</name>
</gene>
<sequence length="194" mass="22643">MDTLYEQLCLDHRNLTRLMTALESLLDDLARSERDPATLSMILDSIDYISVYPDKWHHPIEEKVMEKLRAKPECDQALLDEIHSEHNGLADATRHMATLFYAIANDCAVERNNLLGSAREYVAMQRQHIKLENRKLFPMMEKLMSEDDWREVRRSIDAKADPLFSASIRQQYDVLYQYVVESAKQLREPMLNAS</sequence>
<accession>A0ABQ6M041</accession>
<dbReference type="RefSeq" id="WP_285764329.1">
    <property type="nucleotide sequence ID" value="NZ_BSYJ01000004.1"/>
</dbReference>
<dbReference type="Gene3D" id="1.20.120.520">
    <property type="entry name" value="nmb1532 protein domain like"/>
    <property type="match status" value="1"/>
</dbReference>